<evidence type="ECO:0000256" key="7">
    <source>
        <dbReference type="SAM" id="MobiDB-lite"/>
    </source>
</evidence>
<evidence type="ECO:0000256" key="4">
    <source>
        <dbReference type="ARBA" id="ARBA00023157"/>
    </source>
</evidence>
<evidence type="ECO:0000256" key="5">
    <source>
        <dbReference type="ARBA" id="ARBA00023180"/>
    </source>
</evidence>
<feature type="chain" id="PRO_5005516461" description="Evasin" evidence="8">
    <location>
        <begin position="22"/>
        <end position="151"/>
    </location>
</feature>
<dbReference type="GO" id="GO:0005576">
    <property type="term" value="C:extracellular region"/>
    <property type="evidence" value="ECO:0007669"/>
    <property type="project" value="UniProtKB-SubCell"/>
</dbReference>
<dbReference type="Pfam" id="PF19429">
    <property type="entry name" value="EVA_Class_A"/>
    <property type="match status" value="1"/>
</dbReference>
<dbReference type="EMBL" id="GADI01005881">
    <property type="protein sequence ID" value="JAA67927.1"/>
    <property type="molecule type" value="mRNA"/>
</dbReference>
<keyword evidence="5 6" id="KW-0325">Glycoprotein</keyword>
<keyword evidence="3 6" id="KW-0732">Signal</keyword>
<keyword evidence="2 6" id="KW-0964">Secreted</keyword>
<dbReference type="Gene3D" id="2.30.130.100">
    <property type="match status" value="1"/>
</dbReference>
<evidence type="ECO:0000256" key="2">
    <source>
        <dbReference type="ARBA" id="ARBA00022525"/>
    </source>
</evidence>
<organism evidence="9">
    <name type="scientific">Ixodes ricinus</name>
    <name type="common">Common tick</name>
    <name type="synonym">Acarus ricinus</name>
    <dbReference type="NCBI Taxonomy" id="34613"/>
    <lineage>
        <taxon>Eukaryota</taxon>
        <taxon>Metazoa</taxon>
        <taxon>Ecdysozoa</taxon>
        <taxon>Arthropoda</taxon>
        <taxon>Chelicerata</taxon>
        <taxon>Arachnida</taxon>
        <taxon>Acari</taxon>
        <taxon>Parasitiformes</taxon>
        <taxon>Ixodida</taxon>
        <taxon>Ixodoidea</taxon>
        <taxon>Ixodidae</taxon>
        <taxon>Ixodinae</taxon>
        <taxon>Ixodes</taxon>
    </lineage>
</organism>
<proteinExistence type="evidence at transcript level"/>
<dbReference type="GO" id="GO:0019957">
    <property type="term" value="F:C-C chemokine binding"/>
    <property type="evidence" value="ECO:0007669"/>
    <property type="project" value="InterPro"/>
</dbReference>
<evidence type="ECO:0000256" key="8">
    <source>
        <dbReference type="SAM" id="SignalP"/>
    </source>
</evidence>
<protein>
    <recommendedName>
        <fullName evidence="6">Evasin</fullName>
    </recommendedName>
</protein>
<feature type="region of interest" description="Disordered" evidence="7">
    <location>
        <begin position="112"/>
        <end position="151"/>
    </location>
</feature>
<evidence type="ECO:0000256" key="1">
    <source>
        <dbReference type="ARBA" id="ARBA00004613"/>
    </source>
</evidence>
<reference evidence="9" key="1">
    <citation type="submission" date="2012-12" db="EMBL/GenBank/DDBJ databases">
        <title>Identification and characterization of a phenylalanine ammonia-lyase gene family in Isatis indigotica Fort.</title>
        <authorList>
            <person name="Liu Q."/>
            <person name="Chen J."/>
            <person name="Zhou X."/>
            <person name="Di P."/>
            <person name="Xiao Y."/>
            <person name="Xuan H."/>
            <person name="Zhang L."/>
            <person name="Chen W."/>
        </authorList>
    </citation>
    <scope>NUCLEOTIDE SEQUENCE</scope>
    <source>
        <tissue evidence="9">Salivary gland</tissue>
    </source>
</reference>
<evidence type="ECO:0000256" key="6">
    <source>
        <dbReference type="RuleBase" id="RU369006"/>
    </source>
</evidence>
<feature type="compositionally biased region" description="Acidic residues" evidence="7">
    <location>
        <begin position="129"/>
        <end position="151"/>
    </location>
</feature>
<name>A0A0K8R9S9_IXORI</name>
<feature type="signal peptide" evidence="8">
    <location>
        <begin position="1"/>
        <end position="21"/>
    </location>
</feature>
<accession>A0A0K8R9S9</accession>
<comment type="subcellular location">
    <subcellularLocation>
        <location evidence="1 6">Secreted</location>
    </subcellularLocation>
</comment>
<evidence type="ECO:0000256" key="3">
    <source>
        <dbReference type="ARBA" id="ARBA00022729"/>
    </source>
</evidence>
<sequence length="151" mass="16395">MLSLKLTLVVLILEIGERALCADPCPMAAGSSEVGLDPSSLLDTPDNEKCNYKVLADLNHMDFLIVNCTKDCQDGKRSTVTDGQSCIVMVTKAATPDEVTVSVGLCHNGTCDPKGDPDCRTITLPKPGDDDEEDEDEEEEDDEEDEEEDDE</sequence>
<evidence type="ECO:0000313" key="9">
    <source>
        <dbReference type="EMBL" id="JAA67927.1"/>
    </source>
</evidence>
<dbReference type="InterPro" id="IPR045797">
    <property type="entry name" value="EVA_Class_A"/>
</dbReference>
<comment type="function">
    <text evidence="6">Salivary chemokine-binding protein which binds to host chemokines.</text>
</comment>
<dbReference type="AlphaFoldDB" id="A0A0K8R9S9"/>
<keyword evidence="4 6" id="KW-1015">Disulfide bond</keyword>